<evidence type="ECO:0000256" key="1">
    <source>
        <dbReference type="SAM" id="MobiDB-lite"/>
    </source>
</evidence>
<organism evidence="2 3">
    <name type="scientific">Corynebacterium otitidis ATCC 51513</name>
    <dbReference type="NCBI Taxonomy" id="883169"/>
    <lineage>
        <taxon>Bacteria</taxon>
        <taxon>Bacillati</taxon>
        <taxon>Actinomycetota</taxon>
        <taxon>Actinomycetes</taxon>
        <taxon>Mycobacteriales</taxon>
        <taxon>Corynebacteriaceae</taxon>
        <taxon>Corynebacterium</taxon>
    </lineage>
</organism>
<evidence type="ECO:0008006" key="4">
    <source>
        <dbReference type="Google" id="ProtNLM"/>
    </source>
</evidence>
<sequence length="204" mass="21730">MWLGLLFFLVLVVAVPLGVAFGASPGGTDDVAEDGGVGEDVGPEPVVFSSDESGWEIPVEGLECQPLAEDLPVSNWACEDPSRVMAGIPASGYMDEEVALRRMTRIATLDLPGEDLSVVKAGAGQFLYDPDKEVISLSLRNDDPVDEQIQGELMVVVISGDEIEDAARMVWRSFGLGELPDEAEAQLARPDEANGPDEDEGELA</sequence>
<dbReference type="AlphaFoldDB" id="K0YDY2"/>
<protein>
    <recommendedName>
        <fullName evidence="4">Secreted protein</fullName>
    </recommendedName>
</protein>
<evidence type="ECO:0000313" key="2">
    <source>
        <dbReference type="EMBL" id="EJZ81373.1"/>
    </source>
</evidence>
<name>K0YDY2_9CORY</name>
<reference evidence="2 3" key="1">
    <citation type="submission" date="2012-08" db="EMBL/GenBank/DDBJ databases">
        <title>The Genome Sequence of Turicella otitidis ATCC 51513.</title>
        <authorList>
            <consortium name="The Broad Institute Genome Sequencing Platform"/>
            <person name="Earl A."/>
            <person name="Ward D."/>
            <person name="Feldgarden M."/>
            <person name="Gevers D."/>
            <person name="Huys G."/>
            <person name="Walker B."/>
            <person name="Young S.K."/>
            <person name="Zeng Q."/>
            <person name="Gargeya S."/>
            <person name="Fitzgerald M."/>
            <person name="Haas B."/>
            <person name="Abouelleil A."/>
            <person name="Alvarado L."/>
            <person name="Arachchi H.M."/>
            <person name="Berlin A.M."/>
            <person name="Chapman S.B."/>
            <person name="Goldberg J."/>
            <person name="Griggs A."/>
            <person name="Gujja S."/>
            <person name="Hansen M."/>
            <person name="Howarth C."/>
            <person name="Imamovic A."/>
            <person name="Larimer J."/>
            <person name="McCowen C."/>
            <person name="Montmayeur A."/>
            <person name="Murphy C."/>
            <person name="Neiman D."/>
            <person name="Pearson M."/>
            <person name="Priest M."/>
            <person name="Roberts A."/>
            <person name="Saif S."/>
            <person name="Shea T."/>
            <person name="Sisk P."/>
            <person name="Sykes S."/>
            <person name="Wortman J."/>
            <person name="Nusbaum C."/>
            <person name="Birren B."/>
        </authorList>
    </citation>
    <scope>NUCLEOTIDE SEQUENCE [LARGE SCALE GENOMIC DNA]</scope>
    <source>
        <strain evidence="2 3">ATCC 51513</strain>
    </source>
</reference>
<comment type="caution">
    <text evidence="2">The sequence shown here is derived from an EMBL/GenBank/DDBJ whole genome shotgun (WGS) entry which is preliminary data.</text>
</comment>
<feature type="region of interest" description="Disordered" evidence="1">
    <location>
        <begin position="181"/>
        <end position="204"/>
    </location>
</feature>
<dbReference type="eggNOG" id="ENOG503269N">
    <property type="taxonomic scope" value="Bacteria"/>
</dbReference>
<proteinExistence type="predicted"/>
<gene>
    <name evidence="2" type="ORF">HMPREF9719_01700</name>
</gene>
<dbReference type="HOGENOM" id="CLU_1342764_0_0_11"/>
<keyword evidence="3" id="KW-1185">Reference proteome</keyword>
<dbReference type="Proteomes" id="UP000006078">
    <property type="component" value="Unassembled WGS sequence"/>
</dbReference>
<evidence type="ECO:0000313" key="3">
    <source>
        <dbReference type="Proteomes" id="UP000006078"/>
    </source>
</evidence>
<dbReference type="OrthoDB" id="4408770at2"/>
<dbReference type="EMBL" id="AHAE01000080">
    <property type="protein sequence ID" value="EJZ81373.1"/>
    <property type="molecule type" value="Genomic_DNA"/>
</dbReference>
<accession>K0YDY2</accession>
<feature type="compositionally biased region" description="Acidic residues" evidence="1">
    <location>
        <begin position="194"/>
        <end position="204"/>
    </location>
</feature>